<dbReference type="InterPro" id="IPR027417">
    <property type="entry name" value="P-loop_NTPase"/>
</dbReference>
<dbReference type="PROSITE" id="PS51715">
    <property type="entry name" value="G_GB1_RHD3"/>
    <property type="match status" value="1"/>
</dbReference>
<dbReference type="GO" id="GO:0005525">
    <property type="term" value="F:GTP binding"/>
    <property type="evidence" value="ECO:0007669"/>
    <property type="project" value="UniProtKB-KW"/>
</dbReference>
<keyword evidence="9 12" id="KW-0472">Membrane</keyword>
<evidence type="ECO:0000259" key="13">
    <source>
        <dbReference type="PROSITE" id="PS51715"/>
    </source>
</evidence>
<dbReference type="InterPro" id="IPR030386">
    <property type="entry name" value="G_GB1_RHD3_dom"/>
</dbReference>
<evidence type="ECO:0000313" key="15">
    <source>
        <dbReference type="RefSeq" id="XP_054841306.1"/>
    </source>
</evidence>
<dbReference type="Gene3D" id="3.40.50.300">
    <property type="entry name" value="P-loop containing nucleotide triphosphate hydrolases"/>
    <property type="match status" value="1"/>
</dbReference>
<keyword evidence="6" id="KW-0460">Magnesium</keyword>
<evidence type="ECO:0000256" key="1">
    <source>
        <dbReference type="ARBA" id="ARBA00004477"/>
    </source>
</evidence>
<keyword evidence="7 12" id="KW-1133">Transmembrane helix</keyword>
<evidence type="ECO:0000313" key="14">
    <source>
        <dbReference type="Proteomes" id="UP001190640"/>
    </source>
</evidence>
<keyword evidence="2 12" id="KW-0812">Transmembrane</keyword>
<comment type="catalytic activity">
    <reaction evidence="10">
        <text>GTP + H2O = GDP + phosphate + H(+)</text>
        <dbReference type="Rhea" id="RHEA:19669"/>
        <dbReference type="ChEBI" id="CHEBI:15377"/>
        <dbReference type="ChEBI" id="CHEBI:15378"/>
        <dbReference type="ChEBI" id="CHEBI:37565"/>
        <dbReference type="ChEBI" id="CHEBI:43474"/>
        <dbReference type="ChEBI" id="CHEBI:58189"/>
    </reaction>
    <physiologicalReaction direction="left-to-right" evidence="10">
        <dbReference type="Rhea" id="RHEA:19670"/>
    </physiologicalReaction>
</comment>
<feature type="domain" description="GB1/RHD3-type G" evidence="13">
    <location>
        <begin position="80"/>
        <end position="325"/>
    </location>
</feature>
<organism evidence="14 15">
    <name type="scientific">Eublepharis macularius</name>
    <name type="common">Leopard gecko</name>
    <name type="synonym">Cyrtodactylus macularius</name>
    <dbReference type="NCBI Taxonomy" id="481883"/>
    <lineage>
        <taxon>Eukaryota</taxon>
        <taxon>Metazoa</taxon>
        <taxon>Chordata</taxon>
        <taxon>Craniata</taxon>
        <taxon>Vertebrata</taxon>
        <taxon>Euteleostomi</taxon>
        <taxon>Lepidosauria</taxon>
        <taxon>Squamata</taxon>
        <taxon>Bifurcata</taxon>
        <taxon>Gekkota</taxon>
        <taxon>Eublepharidae</taxon>
        <taxon>Eublepharinae</taxon>
        <taxon>Eublepharis</taxon>
    </lineage>
</organism>
<evidence type="ECO:0000256" key="4">
    <source>
        <dbReference type="ARBA" id="ARBA00022801"/>
    </source>
</evidence>
<keyword evidence="3" id="KW-0547">Nucleotide-binding</keyword>
<comment type="subcellular location">
    <subcellularLocation>
        <location evidence="1">Endoplasmic reticulum membrane</location>
        <topology evidence="1">Multi-pass membrane protein</topology>
    </subcellularLocation>
</comment>
<dbReference type="InterPro" id="IPR015894">
    <property type="entry name" value="Guanylate-bd_N"/>
</dbReference>
<comment type="similarity">
    <text evidence="11">Belongs to the TRAFAC class dynamin-like GTPase superfamily. GB1/RHD3 GTPase family.</text>
</comment>
<evidence type="ECO:0000256" key="12">
    <source>
        <dbReference type="SAM" id="Phobius"/>
    </source>
</evidence>
<dbReference type="GO" id="GO:1990809">
    <property type="term" value="P:endoplasmic reticulum tubular network membrane organization"/>
    <property type="evidence" value="ECO:0007669"/>
    <property type="project" value="UniProtKB-ARBA"/>
</dbReference>
<dbReference type="Pfam" id="PF02841">
    <property type="entry name" value="GBP_C"/>
    <property type="match status" value="1"/>
</dbReference>
<proteinExistence type="inferred from homology"/>
<dbReference type="CDD" id="cd01851">
    <property type="entry name" value="GBP"/>
    <property type="match status" value="1"/>
</dbReference>
<dbReference type="GO" id="GO:0003924">
    <property type="term" value="F:GTPase activity"/>
    <property type="evidence" value="ECO:0007669"/>
    <property type="project" value="InterPro"/>
</dbReference>
<evidence type="ECO:0000256" key="11">
    <source>
        <dbReference type="PROSITE-ProRule" id="PRU01052"/>
    </source>
</evidence>
<dbReference type="InterPro" id="IPR036543">
    <property type="entry name" value="Guanylate-bd_C_sf"/>
</dbReference>
<evidence type="ECO:0000256" key="3">
    <source>
        <dbReference type="ARBA" id="ARBA00022741"/>
    </source>
</evidence>
<dbReference type="InterPro" id="IPR003191">
    <property type="entry name" value="Guanylate-bd/ATL_C"/>
</dbReference>
<feature type="transmembrane region" description="Helical" evidence="12">
    <location>
        <begin position="489"/>
        <end position="510"/>
    </location>
</feature>
<sequence>MAEGDAARFGQRVELPRLQPVLAGENYVDAEENAFLASDDEVVTEKPGPIQIVLAHEDDHNFELDESALERVLLQEHIRDLNIVVVSVAGAFRKGKSFLLDFMLRYMYNQNSSSWIGGDHDPLTGFTWRGGCERETTGIQIWSDVFVIDKPDGTKVAVLLMDTQGAFDSQSTIKDCATVFALSTMTSSVQVYNLSQNIQEDDLQHLQLFTEYGRLAMEEIYQKPFQTLMFLIRDWSYPYEHPYGLEGGKLFLEKRLQVKLHQHEELQNVRKHIHSCFSNLGCFLLPHPGLKVATNPSFDGRLNDIDEDFKSELRNLVPLLLARENLVEKEISGSKVTCRDLVQYFKAYIKIYQGEELPHPKSMLQATAEANNLAAVAGAKDTYNKGMEQVCGGDKPYIAPVDLERKHQELKEFAIKQFRSVKKMGGEEFCRRYQDQLEEELDDIYANFVKHNDGKNIFYAARTPATLFAVMFAMYIISGLTGFLGMNSIATLCNLVMGLALVSLCTWAYVKYSGEFREVGTLIDQLAEVLWEQVIKPLGDNLIEDTMRQSVTNSLKAGLTEQMSQHARLKTD</sequence>
<keyword evidence="4" id="KW-0378">Hydrolase</keyword>
<keyword evidence="14" id="KW-1185">Reference proteome</keyword>
<dbReference type="CTD" id="64225"/>
<keyword evidence="5" id="KW-0256">Endoplasmic reticulum</keyword>
<dbReference type="RefSeq" id="XP_054841306.1">
    <property type="nucleotide sequence ID" value="XM_054985331.1"/>
</dbReference>
<dbReference type="FunFam" id="3.40.50.300:FF:000314">
    <property type="entry name" value="Atlastin-2 isoform 2"/>
    <property type="match status" value="1"/>
</dbReference>
<reference evidence="15" key="1">
    <citation type="submission" date="2025-08" db="UniProtKB">
        <authorList>
            <consortium name="RefSeq"/>
        </authorList>
    </citation>
    <scope>IDENTIFICATION</scope>
    <source>
        <tissue evidence="15">Blood</tissue>
    </source>
</reference>
<evidence type="ECO:0000256" key="6">
    <source>
        <dbReference type="ARBA" id="ARBA00022842"/>
    </source>
</evidence>
<dbReference type="Proteomes" id="UP001190640">
    <property type="component" value="Chromosome 1"/>
</dbReference>
<dbReference type="GO" id="GO:0098826">
    <property type="term" value="C:endoplasmic reticulum tubular network membrane"/>
    <property type="evidence" value="ECO:0007669"/>
    <property type="project" value="UniProtKB-ARBA"/>
</dbReference>
<dbReference type="Pfam" id="PF02263">
    <property type="entry name" value="GBP"/>
    <property type="match status" value="1"/>
</dbReference>
<evidence type="ECO:0000256" key="9">
    <source>
        <dbReference type="ARBA" id="ARBA00023136"/>
    </source>
</evidence>
<gene>
    <name evidence="15" type="primary">ATL2</name>
</gene>
<keyword evidence="8" id="KW-0342">GTP-binding</keyword>
<dbReference type="GeneID" id="129333569"/>
<dbReference type="SUPFAM" id="SSF52540">
    <property type="entry name" value="P-loop containing nucleoside triphosphate hydrolases"/>
    <property type="match status" value="1"/>
</dbReference>
<evidence type="ECO:0000256" key="8">
    <source>
        <dbReference type="ARBA" id="ARBA00023134"/>
    </source>
</evidence>
<evidence type="ECO:0000256" key="7">
    <source>
        <dbReference type="ARBA" id="ARBA00022989"/>
    </source>
</evidence>
<dbReference type="AlphaFoldDB" id="A0AA97L451"/>
<dbReference type="SUPFAM" id="SSF48340">
    <property type="entry name" value="Interferon-induced guanylate-binding protein 1 (GBP1), C-terminal domain"/>
    <property type="match status" value="1"/>
</dbReference>
<accession>A0AA97L451</accession>
<evidence type="ECO:0000256" key="5">
    <source>
        <dbReference type="ARBA" id="ARBA00022824"/>
    </source>
</evidence>
<protein>
    <submittedName>
        <fullName evidence="15">Atlastin-2 isoform X1</fullName>
    </submittedName>
</protein>
<dbReference type="FunFam" id="1.20.58.420:FF:000001">
    <property type="entry name" value="Atlastin-1 isoform 1"/>
    <property type="match status" value="1"/>
</dbReference>
<dbReference type="Gene3D" id="1.20.58.420">
    <property type="entry name" value="AHSP"/>
    <property type="match status" value="1"/>
</dbReference>
<name>A0AA97L451_EUBMA</name>
<evidence type="ECO:0000256" key="2">
    <source>
        <dbReference type="ARBA" id="ARBA00022692"/>
    </source>
</evidence>
<dbReference type="PANTHER" id="PTHR10751">
    <property type="entry name" value="GUANYLATE BINDING PROTEIN"/>
    <property type="match status" value="1"/>
</dbReference>
<dbReference type="KEGG" id="emc:129333569"/>
<feature type="transmembrane region" description="Helical" evidence="12">
    <location>
        <begin position="465"/>
        <end position="483"/>
    </location>
</feature>
<evidence type="ECO:0000256" key="10">
    <source>
        <dbReference type="ARBA" id="ARBA00049117"/>
    </source>
</evidence>